<keyword evidence="2 7" id="KW-0132">Cell division</keyword>
<dbReference type="NCBIfam" id="TIGR02209">
    <property type="entry name" value="ftsL_broad"/>
    <property type="match status" value="1"/>
</dbReference>
<accession>A0A6G9Q3I5</accession>
<dbReference type="HAMAP" id="MF_00910">
    <property type="entry name" value="FtsL"/>
    <property type="match status" value="1"/>
</dbReference>
<feature type="transmembrane region" description="Helical" evidence="7">
    <location>
        <begin position="44"/>
        <end position="67"/>
    </location>
</feature>
<evidence type="ECO:0000256" key="7">
    <source>
        <dbReference type="HAMAP-Rule" id="MF_00910"/>
    </source>
</evidence>
<keyword evidence="6 7" id="KW-0131">Cell cycle</keyword>
<evidence type="ECO:0000256" key="8">
    <source>
        <dbReference type="NCBIfam" id="TIGR02209"/>
    </source>
</evidence>
<evidence type="ECO:0000256" key="4">
    <source>
        <dbReference type="ARBA" id="ARBA00022989"/>
    </source>
</evidence>
<keyword evidence="3 7" id="KW-0812">Transmembrane</keyword>
<reference evidence="9 10" key="1">
    <citation type="submission" date="2019-12" db="EMBL/GenBank/DDBJ databases">
        <title>Lactobacillus hilgardii FLUB.</title>
        <authorList>
            <person name="Gustaw K."/>
        </authorList>
    </citation>
    <scope>NUCLEOTIDE SEQUENCE [LARGE SCALE GENOMIC DNA]</scope>
    <source>
        <strain evidence="9 10">FLUB</strain>
    </source>
</reference>
<keyword evidence="5 7" id="KW-0472">Membrane</keyword>
<dbReference type="GO" id="GO:0043093">
    <property type="term" value="P:FtsZ-dependent cytokinesis"/>
    <property type="evidence" value="ECO:0007669"/>
    <property type="project" value="UniProtKB-UniRule"/>
</dbReference>
<evidence type="ECO:0000256" key="6">
    <source>
        <dbReference type="ARBA" id="ARBA00023306"/>
    </source>
</evidence>
<protein>
    <recommendedName>
        <fullName evidence="7 8">Cell division protein FtsL</fullName>
    </recommendedName>
</protein>
<keyword evidence="4 7" id="KW-1133">Transmembrane helix</keyword>
<comment type="subcellular location">
    <subcellularLocation>
        <location evidence="7">Cell membrane</location>
        <topology evidence="7">Single-pass type II membrane protein</topology>
    </subcellularLocation>
    <text evidence="7">Localizes to the division septum where it forms a ring structure.</text>
</comment>
<sequence>MAQNNLARNLAQEEPQTYISTPKRVQTPEIGANQRLGLNAFEKTLIACGSVMLTVLMLVVVSSKIALSDSQHQLQHLDTRITNIHNNNTNLQQQIGELQSSSRLQKIAKENGMSLSNGNIRNVTK</sequence>
<dbReference type="Proteomes" id="UP000465035">
    <property type="component" value="Chromosome"/>
</dbReference>
<keyword evidence="1 7" id="KW-1003">Cell membrane</keyword>
<dbReference type="SMR" id="A0A6G9Q3I5"/>
<dbReference type="GeneID" id="69057829"/>
<evidence type="ECO:0000256" key="3">
    <source>
        <dbReference type="ARBA" id="ARBA00022692"/>
    </source>
</evidence>
<dbReference type="EMBL" id="CP047121">
    <property type="protein sequence ID" value="QHB51710.1"/>
    <property type="molecule type" value="Genomic_DNA"/>
</dbReference>
<dbReference type="RefSeq" id="WP_003555133.1">
    <property type="nucleotide sequence ID" value="NZ_CABKOL010000095.1"/>
</dbReference>
<comment type="similarity">
    <text evidence="7">Belongs to the FtsL family.</text>
</comment>
<evidence type="ECO:0000313" key="9">
    <source>
        <dbReference type="EMBL" id="QHB51710.1"/>
    </source>
</evidence>
<evidence type="ECO:0000313" key="10">
    <source>
        <dbReference type="Proteomes" id="UP000465035"/>
    </source>
</evidence>
<dbReference type="GO" id="GO:0005886">
    <property type="term" value="C:plasma membrane"/>
    <property type="evidence" value="ECO:0007669"/>
    <property type="project" value="UniProtKB-SubCell"/>
</dbReference>
<dbReference type="AlphaFoldDB" id="A0A6G9Q3I5"/>
<dbReference type="GO" id="GO:0032153">
    <property type="term" value="C:cell division site"/>
    <property type="evidence" value="ECO:0007669"/>
    <property type="project" value="UniProtKB-UniRule"/>
</dbReference>
<proteinExistence type="inferred from homology"/>
<comment type="function">
    <text evidence="7">Essential cell division protein.</text>
</comment>
<gene>
    <name evidence="7 9" type="primary">ftsL</name>
    <name evidence="9" type="ORF">GQR93_05610</name>
</gene>
<dbReference type="InterPro" id="IPR011922">
    <property type="entry name" value="Cell_div_FtsL"/>
</dbReference>
<organism evidence="9 10">
    <name type="scientific">Lentilactobacillus hilgardii</name>
    <name type="common">Lactobacillus hilgardii</name>
    <dbReference type="NCBI Taxonomy" id="1588"/>
    <lineage>
        <taxon>Bacteria</taxon>
        <taxon>Bacillati</taxon>
        <taxon>Bacillota</taxon>
        <taxon>Bacilli</taxon>
        <taxon>Lactobacillales</taxon>
        <taxon>Lactobacillaceae</taxon>
        <taxon>Lentilactobacillus</taxon>
    </lineage>
</organism>
<evidence type="ECO:0000256" key="2">
    <source>
        <dbReference type="ARBA" id="ARBA00022618"/>
    </source>
</evidence>
<evidence type="ECO:0000256" key="5">
    <source>
        <dbReference type="ARBA" id="ARBA00023136"/>
    </source>
</evidence>
<evidence type="ECO:0000256" key="1">
    <source>
        <dbReference type="ARBA" id="ARBA00022475"/>
    </source>
</evidence>
<name>A0A6G9Q3I5_LENHI</name>